<comment type="similarity">
    <text evidence="12">Belongs to the mitochondrial carrier (TC 2.A.29) family.</text>
</comment>
<evidence type="ECO:0000256" key="2">
    <source>
        <dbReference type="ARBA" id="ARBA00004448"/>
    </source>
</evidence>
<keyword evidence="5 11" id="KW-0812">Transmembrane</keyword>
<sequence>MSTGHSDHAYDLRKTPESTSQSAPMSETAPPRSSLIRGATESIASTHTDTTHKPKNSKRMTDKQTLDYVVKSGIAGGLAGCAAKTVVAPLDRVKILFQASNPQFAKYTGSWTGLFAAIKDIKRNEGTTGLYKGHSVTLLRIFPYAAIKFLAYEQIRAVIIPSSEHETPFRRLISGSLAGATSVCFTYPLELMRVRMAFETRQSHRAGLVDIWRQIYHEQARAPPTHSAAATESSTVAAAETASSVVSKAVPRTGISNFYRGFAPTILGMLPYAGMSFLTHDTVGDLFRHPVVAPYTLRRGSSLEASAERSRRPPLNTTFELLTGAVAGLVSQSCSYPIEVLRRRMQVGGAVGDGHRLGMAETARTIWLERGFRGFWVGLTIGYIKVVPMVAVSFYVYERAKIWIGIN</sequence>
<protein>
    <recommendedName>
        <fullName evidence="3">Mitochondrial thiamine pyrophosphate carrier 1</fullName>
    </recommendedName>
</protein>
<dbReference type="InterPro" id="IPR018108">
    <property type="entry name" value="MCP_transmembrane"/>
</dbReference>
<evidence type="ECO:0000256" key="5">
    <source>
        <dbReference type="ARBA" id="ARBA00022692"/>
    </source>
</evidence>
<evidence type="ECO:0000256" key="11">
    <source>
        <dbReference type="PROSITE-ProRule" id="PRU00282"/>
    </source>
</evidence>
<keyword evidence="8 14" id="KW-1133">Transmembrane helix</keyword>
<evidence type="ECO:0000256" key="10">
    <source>
        <dbReference type="ARBA" id="ARBA00023136"/>
    </source>
</evidence>
<evidence type="ECO:0000256" key="3">
    <source>
        <dbReference type="ARBA" id="ARBA00021935"/>
    </source>
</evidence>
<feature type="region of interest" description="Disordered" evidence="13">
    <location>
        <begin position="1"/>
        <end position="62"/>
    </location>
</feature>
<dbReference type="InterPro" id="IPR023395">
    <property type="entry name" value="MCP_dom_sf"/>
</dbReference>
<keyword evidence="7" id="KW-0999">Mitochondrion inner membrane</keyword>
<reference evidence="15" key="1">
    <citation type="submission" date="2022-11" db="EMBL/GenBank/DDBJ databases">
        <authorList>
            <person name="Petersen C."/>
        </authorList>
    </citation>
    <scope>NUCLEOTIDE SEQUENCE</scope>
    <source>
        <strain evidence="15">IBT 22155</strain>
    </source>
</reference>
<dbReference type="SUPFAM" id="SSF103506">
    <property type="entry name" value="Mitochondrial carrier"/>
    <property type="match status" value="1"/>
</dbReference>
<dbReference type="Gene3D" id="1.50.40.10">
    <property type="entry name" value="Mitochondrial carrier domain"/>
    <property type="match status" value="1"/>
</dbReference>
<dbReference type="PRINTS" id="PR00926">
    <property type="entry name" value="MITOCARRIER"/>
</dbReference>
<dbReference type="AlphaFoldDB" id="A0A9W9GKM8"/>
<dbReference type="PROSITE" id="PS50920">
    <property type="entry name" value="SOLCAR"/>
    <property type="match status" value="3"/>
</dbReference>
<comment type="caution">
    <text evidence="15">The sequence shown here is derived from an EMBL/GenBank/DDBJ whole genome shotgun (WGS) entry which is preliminary data.</text>
</comment>
<evidence type="ECO:0000313" key="16">
    <source>
        <dbReference type="Proteomes" id="UP001149079"/>
    </source>
</evidence>
<proteinExistence type="inferred from homology"/>
<dbReference type="Proteomes" id="UP001149079">
    <property type="component" value="Unassembled WGS sequence"/>
</dbReference>
<keyword evidence="6" id="KW-0677">Repeat</keyword>
<evidence type="ECO:0000256" key="6">
    <source>
        <dbReference type="ARBA" id="ARBA00022737"/>
    </source>
</evidence>
<keyword evidence="10 11" id="KW-0472">Membrane</keyword>
<dbReference type="GO" id="GO:0055085">
    <property type="term" value="P:transmembrane transport"/>
    <property type="evidence" value="ECO:0007669"/>
    <property type="project" value="InterPro"/>
</dbReference>
<comment type="function">
    <text evidence="1">Mitochondrial transporter that mediates uptake of thiamine pyrophosphate (ThPP) into mitochondria.</text>
</comment>
<dbReference type="PANTHER" id="PTHR24089">
    <property type="entry name" value="SOLUTE CARRIER FAMILY 25"/>
    <property type="match status" value="1"/>
</dbReference>
<feature type="transmembrane region" description="Helical" evidence="14">
    <location>
        <begin position="375"/>
        <end position="397"/>
    </location>
</feature>
<comment type="subcellular location">
    <subcellularLocation>
        <location evidence="2">Mitochondrion inner membrane</location>
        <topology evidence="2">Multi-pass membrane protein</topology>
    </subcellularLocation>
</comment>
<evidence type="ECO:0000256" key="7">
    <source>
        <dbReference type="ARBA" id="ARBA00022792"/>
    </source>
</evidence>
<feature type="repeat" description="Solcar" evidence="11">
    <location>
        <begin position="166"/>
        <end position="286"/>
    </location>
</feature>
<keyword evidence="9" id="KW-0496">Mitochondrion</keyword>
<dbReference type="Pfam" id="PF00153">
    <property type="entry name" value="Mito_carr"/>
    <property type="match status" value="4"/>
</dbReference>
<evidence type="ECO:0000256" key="1">
    <source>
        <dbReference type="ARBA" id="ARBA00002238"/>
    </source>
</evidence>
<evidence type="ECO:0000313" key="15">
    <source>
        <dbReference type="EMBL" id="KAJ5121512.1"/>
    </source>
</evidence>
<dbReference type="OrthoDB" id="270584at2759"/>
<dbReference type="GO" id="GO:0005743">
    <property type="term" value="C:mitochondrial inner membrane"/>
    <property type="evidence" value="ECO:0007669"/>
    <property type="project" value="UniProtKB-SubCell"/>
</dbReference>
<dbReference type="EMBL" id="JAPQKL010000007">
    <property type="protein sequence ID" value="KAJ5121512.1"/>
    <property type="molecule type" value="Genomic_DNA"/>
</dbReference>
<evidence type="ECO:0000256" key="14">
    <source>
        <dbReference type="SAM" id="Phobius"/>
    </source>
</evidence>
<reference evidence="15" key="2">
    <citation type="journal article" date="2023" name="IMA Fungus">
        <title>Comparative genomic study of the Penicillium genus elucidates a diverse pangenome and 15 lateral gene transfer events.</title>
        <authorList>
            <person name="Petersen C."/>
            <person name="Sorensen T."/>
            <person name="Nielsen M.R."/>
            <person name="Sondergaard T.E."/>
            <person name="Sorensen J.L."/>
            <person name="Fitzpatrick D.A."/>
            <person name="Frisvad J.C."/>
            <person name="Nielsen K.L."/>
        </authorList>
    </citation>
    <scope>NUCLEOTIDE SEQUENCE</scope>
    <source>
        <strain evidence="15">IBT 22155</strain>
    </source>
</reference>
<evidence type="ECO:0000256" key="9">
    <source>
        <dbReference type="ARBA" id="ARBA00023128"/>
    </source>
</evidence>
<feature type="compositionally biased region" description="Basic and acidic residues" evidence="13">
    <location>
        <begin position="1"/>
        <end position="16"/>
    </location>
</feature>
<dbReference type="RefSeq" id="XP_056518016.1">
    <property type="nucleotide sequence ID" value="XM_056670217.1"/>
</dbReference>
<dbReference type="GeneID" id="81409387"/>
<evidence type="ECO:0000256" key="13">
    <source>
        <dbReference type="SAM" id="MobiDB-lite"/>
    </source>
</evidence>
<evidence type="ECO:0000256" key="8">
    <source>
        <dbReference type="ARBA" id="ARBA00022989"/>
    </source>
</evidence>
<feature type="repeat" description="Solcar" evidence="11">
    <location>
        <begin position="315"/>
        <end position="403"/>
    </location>
</feature>
<evidence type="ECO:0000256" key="12">
    <source>
        <dbReference type="RuleBase" id="RU000488"/>
    </source>
</evidence>
<feature type="repeat" description="Solcar" evidence="11">
    <location>
        <begin position="67"/>
        <end position="158"/>
    </location>
</feature>
<evidence type="ECO:0000256" key="4">
    <source>
        <dbReference type="ARBA" id="ARBA00022448"/>
    </source>
</evidence>
<accession>A0A9W9GKM8</accession>
<keyword evidence="4 12" id="KW-0813">Transport</keyword>
<gene>
    <name evidence="15" type="ORF">N7515_009473</name>
</gene>
<dbReference type="InterPro" id="IPR002067">
    <property type="entry name" value="MCP"/>
</dbReference>
<keyword evidence="16" id="KW-1185">Reference proteome</keyword>
<name>A0A9W9GKM8_9EURO</name>
<organism evidence="15 16">
    <name type="scientific">Penicillium bovifimosum</name>
    <dbReference type="NCBI Taxonomy" id="126998"/>
    <lineage>
        <taxon>Eukaryota</taxon>
        <taxon>Fungi</taxon>
        <taxon>Dikarya</taxon>
        <taxon>Ascomycota</taxon>
        <taxon>Pezizomycotina</taxon>
        <taxon>Eurotiomycetes</taxon>
        <taxon>Eurotiomycetidae</taxon>
        <taxon>Eurotiales</taxon>
        <taxon>Aspergillaceae</taxon>
        <taxon>Penicillium</taxon>
    </lineage>
</organism>